<comment type="caution">
    <text evidence="1">The sequence shown here is derived from an EMBL/GenBank/DDBJ whole genome shotgun (WGS) entry which is preliminary data.</text>
</comment>
<proteinExistence type="predicted"/>
<protein>
    <submittedName>
        <fullName evidence="1">Uncharacterized protein</fullName>
    </submittedName>
</protein>
<dbReference type="PANTHER" id="PTHR46366">
    <property type="entry name" value="PRO-APOPTOTIC SERINE PROTEASE NMA111"/>
    <property type="match status" value="1"/>
</dbReference>
<reference evidence="1 2" key="1">
    <citation type="journal article" date="2024" name="G3 (Bethesda)">
        <title>Genome assembly of Hibiscus sabdariffa L. provides insights into metabolisms of medicinal natural products.</title>
        <authorList>
            <person name="Kim T."/>
        </authorList>
    </citation>
    <scope>NUCLEOTIDE SEQUENCE [LARGE SCALE GENOMIC DNA]</scope>
    <source>
        <strain evidence="1">TK-2024</strain>
        <tissue evidence="1">Old leaves</tissue>
    </source>
</reference>
<dbReference type="EMBL" id="JBBPBM010000002">
    <property type="protein sequence ID" value="KAK8597082.1"/>
    <property type="molecule type" value="Genomic_DNA"/>
</dbReference>
<sequence>MMEDESMDIVEDSYGADVVSRAFPPSIAPLSLVHPTMLLPSPIVVEAMMTKNFDEPVQDLFGLSRATTHNDMDNSDLNHVFFYVYPNRTAMGVDLIRDISRPNYVGNVNPSREIHGYEFEDVQLEKLKQECSTKLINANEFFDVNDPYRFRLLVMTNKLLMEDAPLLIEYVQDRKNDKGLTGFYVKHRVGGDGETRPQSRAMEVGLQTHGKLCVEPILRSSDVHVNSNFILVEALNLMLKIGRSRPMVSRILMDGYNDFNTFYIQVVSWTQCGSSVLPMIDWQGRAVTLYVGGMASVVFAHRGIRMFVDSMMFGGPTHKLLEPNQNVDLQIERDYMSWSVQLLVQDLIVYVLKSGFILYQVRAPRHALIEMCADEIVLKFEDLIFVLYKPPQGAGQFEIVPISAR</sequence>
<accession>A0ABR2GAJ0</accession>
<name>A0ABR2GAJ0_9ROSI</name>
<organism evidence="1 2">
    <name type="scientific">Hibiscus sabdariffa</name>
    <name type="common">roselle</name>
    <dbReference type="NCBI Taxonomy" id="183260"/>
    <lineage>
        <taxon>Eukaryota</taxon>
        <taxon>Viridiplantae</taxon>
        <taxon>Streptophyta</taxon>
        <taxon>Embryophyta</taxon>
        <taxon>Tracheophyta</taxon>
        <taxon>Spermatophyta</taxon>
        <taxon>Magnoliopsida</taxon>
        <taxon>eudicotyledons</taxon>
        <taxon>Gunneridae</taxon>
        <taxon>Pentapetalae</taxon>
        <taxon>rosids</taxon>
        <taxon>malvids</taxon>
        <taxon>Malvales</taxon>
        <taxon>Malvaceae</taxon>
        <taxon>Malvoideae</taxon>
        <taxon>Hibiscus</taxon>
    </lineage>
</organism>
<gene>
    <name evidence="1" type="ORF">V6N12_065558</name>
</gene>
<evidence type="ECO:0000313" key="2">
    <source>
        <dbReference type="Proteomes" id="UP001472677"/>
    </source>
</evidence>
<dbReference type="PANTHER" id="PTHR46366:SF1">
    <property type="entry name" value="PDZ DOMAIN-CONTAINING PROTEIN C1685.05"/>
    <property type="match status" value="1"/>
</dbReference>
<dbReference type="Proteomes" id="UP001472677">
    <property type="component" value="Unassembled WGS sequence"/>
</dbReference>
<evidence type="ECO:0000313" key="1">
    <source>
        <dbReference type="EMBL" id="KAK8597082.1"/>
    </source>
</evidence>
<keyword evidence="2" id="KW-1185">Reference proteome</keyword>